<dbReference type="PANTHER" id="PTHR46228:SF2">
    <property type="entry name" value="KELCH REPEAT PROTEIN (AFU_ORTHOLOGUE AFUA_4G14350)"/>
    <property type="match status" value="1"/>
</dbReference>
<dbReference type="InterPro" id="IPR000210">
    <property type="entry name" value="BTB/POZ_dom"/>
</dbReference>
<dbReference type="Pfam" id="PF01344">
    <property type="entry name" value="Kelch_1"/>
    <property type="match status" value="1"/>
</dbReference>
<evidence type="ECO:0000313" key="5">
    <source>
        <dbReference type="Proteomes" id="UP000186804"/>
    </source>
</evidence>
<evidence type="ECO:0000256" key="2">
    <source>
        <dbReference type="ARBA" id="ARBA00022737"/>
    </source>
</evidence>
<dbReference type="AlphaFoldDB" id="A0A1J4MUN2"/>
<dbReference type="Pfam" id="PF00651">
    <property type="entry name" value="BTB"/>
    <property type="match status" value="1"/>
</dbReference>
<reference evidence="4 5" key="1">
    <citation type="submission" date="2016-10" db="EMBL/GenBank/DDBJ databases">
        <title>Reductive evolution of mitochondrial metabolism and differential evolution of invasion-related proteins in Cryptosporidium.</title>
        <authorList>
            <person name="Liu S."/>
            <person name="Roellig D.M."/>
            <person name="Guo Y."/>
            <person name="Li N."/>
            <person name="Frace M.A."/>
            <person name="Tang K."/>
            <person name="Zhang L."/>
            <person name="Feng Y."/>
            <person name="Xiao L."/>
        </authorList>
    </citation>
    <scope>NUCLEOTIDE SEQUENCE [LARGE SCALE GENOMIC DNA]</scope>
    <source>
        <strain evidence="4">30847</strain>
    </source>
</reference>
<name>A0A1J4MUN2_9CRYT</name>
<dbReference type="SUPFAM" id="SSF54695">
    <property type="entry name" value="POZ domain"/>
    <property type="match status" value="1"/>
</dbReference>
<dbReference type="Gene3D" id="3.30.710.10">
    <property type="entry name" value="Potassium Channel Kv1.1, Chain A"/>
    <property type="match status" value="1"/>
</dbReference>
<protein>
    <submittedName>
        <fullName evidence="4">Kelch motif family protein</fullName>
    </submittedName>
</protein>
<organism evidence="4 5">
    <name type="scientific">Cryptosporidium andersoni</name>
    <dbReference type="NCBI Taxonomy" id="117008"/>
    <lineage>
        <taxon>Eukaryota</taxon>
        <taxon>Sar</taxon>
        <taxon>Alveolata</taxon>
        <taxon>Apicomplexa</taxon>
        <taxon>Conoidasida</taxon>
        <taxon>Coccidia</taxon>
        <taxon>Eucoccidiorida</taxon>
        <taxon>Eimeriorina</taxon>
        <taxon>Cryptosporidiidae</taxon>
        <taxon>Cryptosporidium</taxon>
    </lineage>
</organism>
<keyword evidence="2" id="KW-0677">Repeat</keyword>
<dbReference type="InterPro" id="IPR011333">
    <property type="entry name" value="SKP1/BTB/POZ_sf"/>
</dbReference>
<dbReference type="RefSeq" id="XP_067069621.1">
    <property type="nucleotide sequence ID" value="XM_067211649.1"/>
</dbReference>
<dbReference type="Gene3D" id="1.25.40.420">
    <property type="match status" value="1"/>
</dbReference>
<dbReference type="InterPro" id="IPR006652">
    <property type="entry name" value="Kelch_1"/>
</dbReference>
<gene>
    <name evidence="4" type="ORF">cand_014140</name>
</gene>
<keyword evidence="5" id="KW-1185">Reference proteome</keyword>
<dbReference type="OrthoDB" id="10251809at2759"/>
<dbReference type="SMART" id="SM00612">
    <property type="entry name" value="Kelch"/>
    <property type="match status" value="2"/>
</dbReference>
<feature type="domain" description="BTB" evidence="3">
    <location>
        <begin position="354"/>
        <end position="422"/>
    </location>
</feature>
<dbReference type="PANTHER" id="PTHR46228">
    <property type="entry name" value="KELCH DOMAIN-CONTAINING PROTEIN"/>
    <property type="match status" value="1"/>
</dbReference>
<dbReference type="GeneID" id="92365599"/>
<dbReference type="Proteomes" id="UP000186804">
    <property type="component" value="Unassembled WGS sequence"/>
</dbReference>
<evidence type="ECO:0000259" key="3">
    <source>
        <dbReference type="PROSITE" id="PS50097"/>
    </source>
</evidence>
<accession>A0A1J4MUN2</accession>
<evidence type="ECO:0000313" key="4">
    <source>
        <dbReference type="EMBL" id="OII77775.1"/>
    </source>
</evidence>
<sequence>MLDISPWYSPEIDGEFPTPRAAHSCDKIGDKLFFFGGWNGLEALDDLQMLYMVPKFKWQKLTSSDNRPSPRNNHASASYGNTLIIHGGHNGEIWLDDMFQFEILKSDFYEYIEVNECLVGEWKKLAPCKNTSNPPARACHTLSRVFNKLYLFGGYNGSHCFNDLWMFDLVTKKWSEIRLEGKIPFGRNGHCTVSNSKNIVFFGGHSGKSSVNEVLCFNLSTNTFSKPKMYGVCPPARKGHTTNIIDDNTIIVFGGYSRGIRSNCLYILDITSLPESVRWEQRIENQAPSPRQRHSTTTIGPGKIFLFGGYDGKNWLADAYILDTSKFLDSFHNRKISLPMLGNLGCLVDNPDFSDVVFILKNGETLYAHKCILIAQSSYFKAMFKVGMRESSSETIYLHHICKREFYAIIKFLYTSYLDEIDVEILCNIMHLADIYDMKSLSRICESKIRNYTDISNVCKLADIANRYNANTIVDYCIEFAANHASIVIRSRDFEYLTSTNPHLAIKISNSAINNLL</sequence>
<dbReference type="VEuPathDB" id="CryptoDB:cand_014140"/>
<dbReference type="SMART" id="SM00225">
    <property type="entry name" value="BTB"/>
    <property type="match status" value="1"/>
</dbReference>
<dbReference type="Gene3D" id="2.120.10.80">
    <property type="entry name" value="Kelch-type beta propeller"/>
    <property type="match status" value="2"/>
</dbReference>
<dbReference type="PROSITE" id="PS50097">
    <property type="entry name" value="BTB"/>
    <property type="match status" value="1"/>
</dbReference>
<dbReference type="SUPFAM" id="SSF117281">
    <property type="entry name" value="Kelch motif"/>
    <property type="match status" value="2"/>
</dbReference>
<dbReference type="EMBL" id="LRBS01000030">
    <property type="protein sequence ID" value="OII77775.1"/>
    <property type="molecule type" value="Genomic_DNA"/>
</dbReference>
<keyword evidence="1" id="KW-0880">Kelch repeat</keyword>
<comment type="caution">
    <text evidence="4">The sequence shown here is derived from an EMBL/GenBank/DDBJ whole genome shotgun (WGS) entry which is preliminary data.</text>
</comment>
<evidence type="ECO:0000256" key="1">
    <source>
        <dbReference type="ARBA" id="ARBA00022441"/>
    </source>
</evidence>
<proteinExistence type="predicted"/>
<dbReference type="InterPro" id="IPR015915">
    <property type="entry name" value="Kelch-typ_b-propeller"/>
</dbReference>
<dbReference type="Pfam" id="PF24681">
    <property type="entry name" value="Kelch_KLHDC2_KLHL20_DRC7"/>
    <property type="match status" value="2"/>
</dbReference>